<name>A0ABS0DNW3_9GAMM</name>
<keyword evidence="2" id="KW-1185">Reference proteome</keyword>
<proteinExistence type="predicted"/>
<accession>A0ABS0DNW3</accession>
<dbReference type="RefSeq" id="WP_119823867.1">
    <property type="nucleotide sequence ID" value="NZ_CBCSED010000001.1"/>
</dbReference>
<dbReference type="Proteomes" id="UP000600307">
    <property type="component" value="Unassembled WGS sequence"/>
</dbReference>
<comment type="caution">
    <text evidence="1">The sequence shown here is derived from an EMBL/GenBank/DDBJ whole genome shotgun (WGS) entry which is preliminary data.</text>
</comment>
<sequence length="320" mass="35079">MVIRFAIYQFKMVILLILLLGSAKTFSSGGDLIKKRANAVLSLMTYTVVPDITASDLNIRNTSNESTALSLTQMGGGATLSEKVPIYLEGVLGYSRYDPQFVVSNGSESRNIPVKWNSVTATGGIGWDIRLLKDKLGGNLVLRPIANFSLGTVASDLRIGARVLERQRGGEYDFLDGGRLNAYGLGGALMLDYELFSKTQDIDLELRYSYQHLQSFATSSDVVSGNADAENIGLYLRRRAPIADWTLLDKPVRYVMEGARTEYLGNQRGQLGFDSLNSLGLGLELDSSKYDIVISRTRVVARYMFGNNTTGYGIGMAISF</sequence>
<evidence type="ECO:0000313" key="2">
    <source>
        <dbReference type="Proteomes" id="UP000600307"/>
    </source>
</evidence>
<organism evidence="1 2">
    <name type="scientific">Rahnella victoriana</name>
    <dbReference type="NCBI Taxonomy" id="1510570"/>
    <lineage>
        <taxon>Bacteria</taxon>
        <taxon>Pseudomonadati</taxon>
        <taxon>Pseudomonadota</taxon>
        <taxon>Gammaproteobacteria</taxon>
        <taxon>Enterobacterales</taxon>
        <taxon>Yersiniaceae</taxon>
        <taxon>Rahnella</taxon>
    </lineage>
</organism>
<evidence type="ECO:0008006" key="3">
    <source>
        <dbReference type="Google" id="ProtNLM"/>
    </source>
</evidence>
<reference evidence="1 2" key="1">
    <citation type="submission" date="2020-11" db="EMBL/GenBank/DDBJ databases">
        <title>Taxonomic investigation of Rahnella spp.</title>
        <authorList>
            <person name="Lee S.D."/>
        </authorList>
    </citation>
    <scope>NUCLEOTIDE SEQUENCE [LARGE SCALE GENOMIC DNA]</scope>
    <source>
        <strain evidence="1 2">SAP-10</strain>
    </source>
</reference>
<dbReference type="EMBL" id="JADOBH010000001">
    <property type="protein sequence ID" value="MBF7955290.1"/>
    <property type="molecule type" value="Genomic_DNA"/>
</dbReference>
<protein>
    <recommendedName>
        <fullName evidence="3">Autotransporter domain-containing protein</fullName>
    </recommendedName>
</protein>
<gene>
    <name evidence="1" type="ORF">IV431_06975</name>
</gene>
<evidence type="ECO:0000313" key="1">
    <source>
        <dbReference type="EMBL" id="MBF7955290.1"/>
    </source>
</evidence>